<protein>
    <recommendedName>
        <fullName evidence="3">C2H2-type domain-containing protein</fullName>
    </recommendedName>
</protein>
<feature type="compositionally biased region" description="Polar residues" evidence="2">
    <location>
        <begin position="384"/>
        <end position="396"/>
    </location>
</feature>
<dbReference type="PANTHER" id="PTHR21564:SF5">
    <property type="entry name" value="SCRIBBLER, ISOFORM J"/>
    <property type="match status" value="1"/>
</dbReference>
<dbReference type="EMBL" id="NJHN03000119">
    <property type="protein sequence ID" value="KAH9413727.1"/>
    <property type="molecule type" value="Genomic_DNA"/>
</dbReference>
<evidence type="ECO:0000313" key="5">
    <source>
        <dbReference type="Proteomes" id="UP000887458"/>
    </source>
</evidence>
<organism evidence="4 5">
    <name type="scientific">Dermatophagoides pteronyssinus</name>
    <name type="common">European house dust mite</name>
    <dbReference type="NCBI Taxonomy" id="6956"/>
    <lineage>
        <taxon>Eukaryota</taxon>
        <taxon>Metazoa</taxon>
        <taxon>Ecdysozoa</taxon>
        <taxon>Arthropoda</taxon>
        <taxon>Chelicerata</taxon>
        <taxon>Arachnida</taxon>
        <taxon>Acari</taxon>
        <taxon>Acariformes</taxon>
        <taxon>Sarcoptiformes</taxon>
        <taxon>Astigmata</taxon>
        <taxon>Psoroptidia</taxon>
        <taxon>Analgoidea</taxon>
        <taxon>Pyroglyphidae</taxon>
        <taxon>Dermatophagoidinae</taxon>
        <taxon>Dermatophagoides</taxon>
    </lineage>
</organism>
<feature type="compositionally biased region" description="Basic and acidic residues" evidence="2">
    <location>
        <begin position="837"/>
        <end position="846"/>
    </location>
</feature>
<feature type="region of interest" description="Disordered" evidence="2">
    <location>
        <begin position="934"/>
        <end position="968"/>
    </location>
</feature>
<gene>
    <name evidence="4" type="ORF">DERP_012060</name>
</gene>
<evidence type="ECO:0000259" key="3">
    <source>
        <dbReference type="PROSITE" id="PS50157"/>
    </source>
</evidence>
<feature type="compositionally biased region" description="Low complexity" evidence="2">
    <location>
        <begin position="638"/>
        <end position="649"/>
    </location>
</feature>
<dbReference type="InterPro" id="IPR040010">
    <property type="entry name" value="ZN608/ZN609"/>
</dbReference>
<evidence type="ECO:0000313" key="4">
    <source>
        <dbReference type="EMBL" id="KAH9413727.1"/>
    </source>
</evidence>
<feature type="compositionally biased region" description="Low complexity" evidence="2">
    <location>
        <begin position="742"/>
        <end position="761"/>
    </location>
</feature>
<evidence type="ECO:0000256" key="1">
    <source>
        <dbReference type="PROSITE-ProRule" id="PRU00042"/>
    </source>
</evidence>
<feature type="compositionally biased region" description="Polar residues" evidence="2">
    <location>
        <begin position="362"/>
        <end position="376"/>
    </location>
</feature>
<feature type="compositionally biased region" description="Low complexity" evidence="2">
    <location>
        <begin position="622"/>
        <end position="631"/>
    </location>
</feature>
<name>A0ABQ8IU46_DERPT</name>
<dbReference type="InterPro" id="IPR013087">
    <property type="entry name" value="Znf_C2H2_type"/>
</dbReference>
<comment type="caution">
    <text evidence="4">The sequence shown here is derived from an EMBL/GenBank/DDBJ whole genome shotgun (WGS) entry which is preliminary data.</text>
</comment>
<dbReference type="Proteomes" id="UP000887458">
    <property type="component" value="Unassembled WGS sequence"/>
</dbReference>
<feature type="compositionally biased region" description="Polar residues" evidence="2">
    <location>
        <begin position="493"/>
        <end position="510"/>
    </location>
</feature>
<dbReference type="PANTHER" id="PTHR21564">
    <property type="entry name" value="BRAKELESS PROTEIN"/>
    <property type="match status" value="1"/>
</dbReference>
<feature type="compositionally biased region" description="Polar residues" evidence="2">
    <location>
        <begin position="536"/>
        <end position="556"/>
    </location>
</feature>
<keyword evidence="5" id="KW-1185">Reference proteome</keyword>
<feature type="region of interest" description="Disordered" evidence="2">
    <location>
        <begin position="493"/>
        <end position="778"/>
    </location>
</feature>
<feature type="region of interest" description="Disordered" evidence="2">
    <location>
        <begin position="795"/>
        <end position="898"/>
    </location>
</feature>
<feature type="compositionally biased region" description="Low complexity" evidence="2">
    <location>
        <begin position="161"/>
        <end position="199"/>
    </location>
</feature>
<reference evidence="4 5" key="1">
    <citation type="journal article" date="2018" name="J. Allergy Clin. Immunol.">
        <title>High-quality assembly of Dermatophagoides pteronyssinus genome and transcriptome reveals a wide range of novel allergens.</title>
        <authorList>
            <person name="Liu X.Y."/>
            <person name="Yang K.Y."/>
            <person name="Wang M.Q."/>
            <person name="Kwok J.S."/>
            <person name="Zeng X."/>
            <person name="Yang Z."/>
            <person name="Xiao X.J."/>
            <person name="Lau C.P."/>
            <person name="Li Y."/>
            <person name="Huang Z.M."/>
            <person name="Ba J.G."/>
            <person name="Yim A.K."/>
            <person name="Ouyang C.Y."/>
            <person name="Ngai S.M."/>
            <person name="Chan T.F."/>
            <person name="Leung E.L."/>
            <person name="Liu L."/>
            <person name="Liu Z.G."/>
            <person name="Tsui S.K."/>
        </authorList>
    </citation>
    <scope>NUCLEOTIDE SEQUENCE [LARGE SCALE GENOMIC DNA]</scope>
    <source>
        <strain evidence="4">Derp</strain>
    </source>
</reference>
<feature type="domain" description="C2H2-type" evidence="3">
    <location>
        <begin position="457"/>
        <end position="487"/>
    </location>
</feature>
<dbReference type="PROSITE" id="PS50157">
    <property type="entry name" value="ZINC_FINGER_C2H2_2"/>
    <property type="match status" value="1"/>
</dbReference>
<feature type="region of interest" description="Disordered" evidence="2">
    <location>
        <begin position="335"/>
        <end position="436"/>
    </location>
</feature>
<feature type="region of interest" description="Disordered" evidence="2">
    <location>
        <begin position="161"/>
        <end position="257"/>
    </location>
</feature>
<reference evidence="4 5" key="2">
    <citation type="journal article" date="2022" name="Mol. Biol. Evol.">
        <title>Comparative Genomics Reveals Insights into the Divergent Evolution of Astigmatic Mites and Household Pest Adaptations.</title>
        <authorList>
            <person name="Xiong Q."/>
            <person name="Wan A.T."/>
            <person name="Liu X."/>
            <person name="Fung C.S."/>
            <person name="Xiao X."/>
            <person name="Malainual N."/>
            <person name="Hou J."/>
            <person name="Wang L."/>
            <person name="Wang M."/>
            <person name="Yang K.Y."/>
            <person name="Cui Y."/>
            <person name="Leung E.L."/>
            <person name="Nong W."/>
            <person name="Shin S.K."/>
            <person name="Au S.W."/>
            <person name="Jeong K.Y."/>
            <person name="Chew F.T."/>
            <person name="Hui J.H."/>
            <person name="Leung T.F."/>
            <person name="Tungtrongchitr A."/>
            <person name="Zhong N."/>
            <person name="Liu Z."/>
            <person name="Tsui S.K."/>
        </authorList>
    </citation>
    <scope>NUCLEOTIDE SEQUENCE [LARGE SCALE GENOMIC DNA]</scope>
    <source>
        <strain evidence="4">Derp</strain>
    </source>
</reference>
<feature type="compositionally biased region" description="Polar residues" evidence="2">
    <location>
        <begin position="651"/>
        <end position="686"/>
    </location>
</feature>
<accession>A0ABQ8IU46</accession>
<proteinExistence type="predicted"/>
<feature type="compositionally biased region" description="Low complexity" evidence="2">
    <location>
        <begin position="397"/>
        <end position="412"/>
    </location>
</feature>
<feature type="compositionally biased region" description="Polar residues" evidence="2">
    <location>
        <begin position="867"/>
        <end position="878"/>
    </location>
</feature>
<feature type="compositionally biased region" description="Polar residues" evidence="2">
    <location>
        <begin position="200"/>
        <end position="222"/>
    </location>
</feature>
<feature type="compositionally biased region" description="Low complexity" evidence="2">
    <location>
        <begin position="223"/>
        <end position="234"/>
    </location>
</feature>
<feature type="region of interest" description="Disordered" evidence="2">
    <location>
        <begin position="1"/>
        <end position="88"/>
    </location>
</feature>
<dbReference type="PROSITE" id="PS00028">
    <property type="entry name" value="ZINC_FINGER_C2H2_1"/>
    <property type="match status" value="1"/>
</dbReference>
<evidence type="ECO:0000256" key="2">
    <source>
        <dbReference type="SAM" id="MobiDB-lite"/>
    </source>
</evidence>
<keyword evidence="1" id="KW-0862">Zinc</keyword>
<sequence length="1002" mass="107035">MNRHSSTSSLPSSSNSSTLSSSNEPTSSSSSSLNVITNSHNTNNKNYSANSTNNTSSTSVLSIGSSTLTTTTTTTPTTTTTLSSPTTTASTLSITNKSLNSLSSTTSVALSATTLIDYQQPQHNQHQQQQHAKSLKMKIKRKNIGGKISEINHEIVSSDTATASSSSSSSMASVTASPLSSSTQSMTSNVVSSKSSPYSTINSPATITEQQPNSSHISLNNPTTTSTSSTTTTTAKNINDSNHHQHNNSVIINNNKKDVDENIADRVDSGTMTSIATITEPDCLGPCEPGTSVTLEGIVWQETENGVLVVNITWRGKTYVGTLLDCTKHDWAPPRFCESPTSDIESKSLKNTRGKRARNSFIAENSIDTRSVTSKLRNGKGRRTANSGYVPSSPAKSDSAINSSLSSSSSSNNKRKGRPSELDLAIGDDNAMSGNGKRNKISNINCDSGQPNSPALIECPEPNCSKKYRHINGLKYHQSHAHFGSTFTVSDTQEFNDSQTNDPTSNTDETTPIKGGDVSDSDNNDSDSPIKKSDSQQNETPDQSSELKNSNGTNDDATLVDDCNKSSHSASSSQHKIVTESIDSKNIDQSDVASDSDLGKNNCEMVDDKPVASPAFSDISDDNSNNNDSNSGSGGVVGVASTSSSSESKVTPKSQDSSIDTNGSKKISTNQFNPLGGSSNSVTSSPLPHHFFNKSQFLIPPNHQTDSSEQKSNNNDLNNKEDNKDNSITSDSRQPFSPYPPSLYSGRGFGGSSSNNNDCGNIKSDNETKDNSITSGAPGSAIAELQNLKNRIQYSFDQQPGNNVIPYSEHLPKQPSLSQPPPPLQPSQHPKFSSFDMESRLKDKVGKYSSTQTKIKSKDHKDDSNSHHQQSTKDSSNKTSKHDEGIKPTMESTGPPPITNGYYYSPSFLPPSFGGPSPFDAMFRSGVGPNSMNPMVMGPPYGPSQTPSGPERSHIPSMHPPPLPPRHSLHTSAIGYPIFDPYSAMIVNHTVPTNTVHQFTPK</sequence>
<keyword evidence="1" id="KW-0479">Metal-binding</keyword>
<keyword evidence="1" id="KW-0863">Zinc-finger</keyword>